<keyword evidence="2" id="KW-1185">Reference proteome</keyword>
<name>A0AAJ5QQK8_9ENTR</name>
<accession>A0AAJ5QQK8</accession>
<evidence type="ECO:0000313" key="2">
    <source>
        <dbReference type="Proteomes" id="UP001210130"/>
    </source>
</evidence>
<protein>
    <submittedName>
        <fullName evidence="1">Uncharacterized protein</fullName>
    </submittedName>
</protein>
<reference evidence="1 2" key="1">
    <citation type="journal article" date="2023" name="Microbiol. Resour. Announc.">
        <title>Complete Genome Sequence of the First Colistin-Resistant Raoultella electrica Strain.</title>
        <authorList>
            <person name="Aldeia C."/>
            <person name="Campos-Madueno E.I."/>
            <person name="Sendi P."/>
            <person name="Endimiani A."/>
        </authorList>
    </citation>
    <scope>NUCLEOTIDE SEQUENCE [LARGE SCALE GENOMIC DNA]</scope>
    <source>
        <strain evidence="1 2">S2-IND-01-C</strain>
    </source>
</reference>
<dbReference type="Proteomes" id="UP001210130">
    <property type="component" value="Chromosome"/>
</dbReference>
<organism evidence="1 2">
    <name type="scientific">Klebsiella electrica</name>
    <dbReference type="NCBI Taxonomy" id="1259973"/>
    <lineage>
        <taxon>Bacteria</taxon>
        <taxon>Pseudomonadati</taxon>
        <taxon>Pseudomonadota</taxon>
        <taxon>Gammaproteobacteria</taxon>
        <taxon>Enterobacterales</taxon>
        <taxon>Enterobacteriaceae</taxon>
        <taxon>Klebsiella/Raoultella group</taxon>
        <taxon>Klebsiella</taxon>
    </lineage>
</organism>
<proteinExistence type="predicted"/>
<dbReference type="InterPro" id="IPR043129">
    <property type="entry name" value="ATPase_NBD"/>
</dbReference>
<sequence length="43" mass="4944">MDFYPGIDIGTSRVKALLFDEHLQALRWHVPTGSYGWRRPGQA</sequence>
<evidence type="ECO:0000313" key="1">
    <source>
        <dbReference type="EMBL" id="WBW60153.1"/>
    </source>
</evidence>
<dbReference type="AlphaFoldDB" id="A0AAJ5QQK8"/>
<dbReference type="SUPFAM" id="SSF53067">
    <property type="entry name" value="Actin-like ATPase domain"/>
    <property type="match status" value="1"/>
</dbReference>
<dbReference type="EMBL" id="CP112887">
    <property type="protein sequence ID" value="WBW60153.1"/>
    <property type="molecule type" value="Genomic_DNA"/>
</dbReference>
<gene>
    <name evidence="1" type="ORF">OR613_19320</name>
</gene>